<proteinExistence type="predicted"/>
<dbReference type="SUPFAM" id="SSF51735">
    <property type="entry name" value="NAD(P)-binding Rossmann-fold domains"/>
    <property type="match status" value="1"/>
</dbReference>
<dbReference type="Gene3D" id="3.40.50.720">
    <property type="entry name" value="NAD(P)-binding Rossmann-like Domain"/>
    <property type="match status" value="1"/>
</dbReference>
<evidence type="ECO:0000313" key="2">
    <source>
        <dbReference type="EMBL" id="KAK2174134.1"/>
    </source>
</evidence>
<sequence length="221" mass="25379">MFCKRIHEFNWLNSRVSLEYCASLRNLDQIQHRKNYKFIQGDICVPVFMRSIFQREKIDVVLHFAAQSHVGLSFWNSLNFTRTNVYGTHVLINAAYEAGVKKFVHISTDEVYGGNSTVKLKEDASLKPTNPYAASKAAAESIVQCYWEAFKVSYWKAFKVTYWEAFKFRALMIWCLCPCPSDRSMQFRCLFPVIVADVTVGACVLVVPGDLADVNCWCRVL</sequence>
<dbReference type="Pfam" id="PF16363">
    <property type="entry name" value="GDP_Man_Dehyd"/>
    <property type="match status" value="1"/>
</dbReference>
<name>A0AAD9KN13_RIDPI</name>
<dbReference type="GO" id="GO:0003824">
    <property type="term" value="F:catalytic activity"/>
    <property type="evidence" value="ECO:0007669"/>
    <property type="project" value="UniProtKB-ARBA"/>
</dbReference>
<dbReference type="InterPro" id="IPR036291">
    <property type="entry name" value="NAD(P)-bd_dom_sf"/>
</dbReference>
<evidence type="ECO:0000313" key="3">
    <source>
        <dbReference type="Proteomes" id="UP001209878"/>
    </source>
</evidence>
<evidence type="ECO:0000259" key="1">
    <source>
        <dbReference type="Pfam" id="PF16363"/>
    </source>
</evidence>
<keyword evidence="3" id="KW-1185">Reference proteome</keyword>
<comment type="caution">
    <text evidence="2">The sequence shown here is derived from an EMBL/GenBank/DDBJ whole genome shotgun (WGS) entry which is preliminary data.</text>
</comment>
<accession>A0AAD9KN13</accession>
<gene>
    <name evidence="2" type="ORF">NP493_826g01007</name>
</gene>
<feature type="domain" description="NAD(P)-binding" evidence="1">
    <location>
        <begin position="14"/>
        <end position="153"/>
    </location>
</feature>
<dbReference type="Proteomes" id="UP001209878">
    <property type="component" value="Unassembled WGS sequence"/>
</dbReference>
<dbReference type="AlphaFoldDB" id="A0AAD9KN13"/>
<reference evidence="2" key="1">
    <citation type="journal article" date="2023" name="Mol. Biol. Evol.">
        <title>Third-Generation Sequencing Reveals the Adaptive Role of the Epigenome in Three Deep-Sea Polychaetes.</title>
        <authorList>
            <person name="Perez M."/>
            <person name="Aroh O."/>
            <person name="Sun Y."/>
            <person name="Lan Y."/>
            <person name="Juniper S.K."/>
            <person name="Young C.R."/>
            <person name="Angers B."/>
            <person name="Qian P.Y."/>
        </authorList>
    </citation>
    <scope>NUCLEOTIDE SEQUENCE</scope>
    <source>
        <strain evidence="2">R07B-5</strain>
    </source>
</reference>
<protein>
    <recommendedName>
        <fullName evidence="1">NAD(P)-binding domain-containing protein</fullName>
    </recommendedName>
</protein>
<organism evidence="2 3">
    <name type="scientific">Ridgeia piscesae</name>
    <name type="common">Tubeworm</name>
    <dbReference type="NCBI Taxonomy" id="27915"/>
    <lineage>
        <taxon>Eukaryota</taxon>
        <taxon>Metazoa</taxon>
        <taxon>Spiralia</taxon>
        <taxon>Lophotrochozoa</taxon>
        <taxon>Annelida</taxon>
        <taxon>Polychaeta</taxon>
        <taxon>Sedentaria</taxon>
        <taxon>Canalipalpata</taxon>
        <taxon>Sabellida</taxon>
        <taxon>Siboglinidae</taxon>
        <taxon>Ridgeia</taxon>
    </lineage>
</organism>
<dbReference type="EMBL" id="JAODUO010000825">
    <property type="protein sequence ID" value="KAK2174134.1"/>
    <property type="molecule type" value="Genomic_DNA"/>
</dbReference>
<dbReference type="InterPro" id="IPR016040">
    <property type="entry name" value="NAD(P)-bd_dom"/>
</dbReference>
<dbReference type="PANTHER" id="PTHR43000">
    <property type="entry name" value="DTDP-D-GLUCOSE 4,6-DEHYDRATASE-RELATED"/>
    <property type="match status" value="1"/>
</dbReference>